<accession>X0U871</accession>
<evidence type="ECO:0000313" key="1">
    <source>
        <dbReference type="EMBL" id="GAF96562.1"/>
    </source>
</evidence>
<organism evidence="1">
    <name type="scientific">marine sediment metagenome</name>
    <dbReference type="NCBI Taxonomy" id="412755"/>
    <lineage>
        <taxon>unclassified sequences</taxon>
        <taxon>metagenomes</taxon>
        <taxon>ecological metagenomes</taxon>
    </lineage>
</organism>
<dbReference type="EMBL" id="BARS01015989">
    <property type="protein sequence ID" value="GAF96562.1"/>
    <property type="molecule type" value="Genomic_DNA"/>
</dbReference>
<protein>
    <submittedName>
        <fullName evidence="1">Uncharacterized protein</fullName>
    </submittedName>
</protein>
<name>X0U871_9ZZZZ</name>
<proteinExistence type="predicted"/>
<sequence length="90" mass="10294">MAESFKITEEELKVVQEQQANYQKIIEQLGLSDVRKHTLLSQLDLLLPKIEENKQALEEKYGSININIQTGEYTEIEKDDGETAVVKAED</sequence>
<dbReference type="AlphaFoldDB" id="X0U871"/>
<gene>
    <name evidence="1" type="ORF">S01H1_26380</name>
</gene>
<reference evidence="1" key="1">
    <citation type="journal article" date="2014" name="Front. Microbiol.">
        <title>High frequency of phylogenetically diverse reductive dehalogenase-homologous genes in deep subseafloor sedimentary metagenomes.</title>
        <authorList>
            <person name="Kawai M."/>
            <person name="Futagami T."/>
            <person name="Toyoda A."/>
            <person name="Takaki Y."/>
            <person name="Nishi S."/>
            <person name="Hori S."/>
            <person name="Arai W."/>
            <person name="Tsubouchi T."/>
            <person name="Morono Y."/>
            <person name="Uchiyama I."/>
            <person name="Ito T."/>
            <person name="Fujiyama A."/>
            <person name="Inagaki F."/>
            <person name="Takami H."/>
        </authorList>
    </citation>
    <scope>NUCLEOTIDE SEQUENCE</scope>
    <source>
        <strain evidence="1">Expedition CK06-06</strain>
    </source>
</reference>
<comment type="caution">
    <text evidence="1">The sequence shown here is derived from an EMBL/GenBank/DDBJ whole genome shotgun (WGS) entry which is preliminary data.</text>
</comment>